<comment type="caution">
    <text evidence="1">The sequence shown here is derived from an EMBL/GenBank/DDBJ whole genome shotgun (WGS) entry which is preliminary data.</text>
</comment>
<evidence type="ECO:0000313" key="2">
    <source>
        <dbReference type="Proteomes" id="UP001286174"/>
    </source>
</evidence>
<organism evidence="1 2">
    <name type="scientific">Grylomicrobium aquisgranensis</name>
    <dbReference type="NCBI Taxonomy" id="2926318"/>
    <lineage>
        <taxon>Bacteria</taxon>
        <taxon>Bacillati</taxon>
        <taxon>Bacillota</taxon>
        <taxon>Erysipelotrichia</taxon>
        <taxon>Erysipelotrichales</taxon>
        <taxon>Erysipelotrichaceae</taxon>
        <taxon>Grylomicrobium</taxon>
    </lineage>
</organism>
<dbReference type="SUPFAM" id="SSF50475">
    <property type="entry name" value="FMN-binding split barrel"/>
    <property type="match status" value="1"/>
</dbReference>
<dbReference type="Gene3D" id="2.30.110.10">
    <property type="entry name" value="Electron Transport, Fmn-binding Protein, Chain A"/>
    <property type="match status" value="1"/>
</dbReference>
<dbReference type="Proteomes" id="UP001286174">
    <property type="component" value="Unassembled WGS sequence"/>
</dbReference>
<proteinExistence type="predicted"/>
<dbReference type="RefSeq" id="WP_370596168.1">
    <property type="nucleotide sequence ID" value="NZ_JALBUR010000016.1"/>
</dbReference>
<sequence>MTNDQYEAASSFWIKKDAESKHMDDQVLYERIDHFLSGHKVLALACGDASFIRCTPLEYTWHDGALWIFSEGGLKFRALQNHPHVSAAVFESNMSFGSLLSCQIQGNAEIVDLNSREYIAEASFRHIPAEMLQKLPSPMWLIRIVPDEITLLDSSLKKEGYGSRQTWKR</sequence>
<dbReference type="AlphaFoldDB" id="A0AB35U7E4"/>
<dbReference type="InterPro" id="IPR012349">
    <property type="entry name" value="Split_barrel_FMN-bd"/>
</dbReference>
<name>A0AB35U7E4_9FIRM</name>
<accession>A0AB35U7E4</accession>
<reference evidence="1 2" key="1">
    <citation type="submission" date="2022-03" db="EMBL/GenBank/DDBJ databases">
        <title>Novel taxa within the pig intestine.</title>
        <authorList>
            <person name="Wylensek D."/>
            <person name="Bishof K."/>
            <person name="Afrizal A."/>
            <person name="Clavel T."/>
        </authorList>
    </citation>
    <scope>NUCLEOTIDE SEQUENCE [LARGE SCALE GENOMIC DNA]</scope>
    <source>
        <strain evidence="1 2">CLA-KB-P133</strain>
    </source>
</reference>
<dbReference type="EMBL" id="JALBUR010000016">
    <property type="protein sequence ID" value="MDX8419912.1"/>
    <property type="molecule type" value="Genomic_DNA"/>
</dbReference>
<protein>
    <submittedName>
        <fullName evidence="1">Pyridoxamine 5'-phosphate oxidase family protein</fullName>
    </submittedName>
</protein>
<evidence type="ECO:0000313" key="1">
    <source>
        <dbReference type="EMBL" id="MDX8419912.1"/>
    </source>
</evidence>
<keyword evidence="2" id="KW-1185">Reference proteome</keyword>
<gene>
    <name evidence="1" type="ORF">MOZ60_07365</name>
</gene>